<feature type="binding site" evidence="20">
    <location>
        <position position="158"/>
    </location>
    <ligand>
        <name>[2Fe-2S] cluster</name>
        <dbReference type="ChEBI" id="CHEBI:190135"/>
        <label>2</label>
    </ligand>
</feature>
<dbReference type="PROSITE" id="PS51085">
    <property type="entry name" value="2FE2S_FER_2"/>
    <property type="match status" value="1"/>
</dbReference>
<dbReference type="FunFam" id="3.30.365.10:FF:000004">
    <property type="entry name" value="Xanthine dehydrogenase oxidase"/>
    <property type="match status" value="1"/>
</dbReference>
<dbReference type="Gene3D" id="3.30.43.10">
    <property type="entry name" value="Uridine Diphospho-n-acetylenolpyruvylglucosamine Reductase, domain 2"/>
    <property type="match status" value="1"/>
</dbReference>
<feature type="binding site" evidence="19">
    <location>
        <position position="812"/>
    </location>
    <ligand>
        <name>substrate</name>
    </ligand>
</feature>
<feature type="binding site" evidence="19">
    <location>
        <position position="1020"/>
    </location>
    <ligand>
        <name>substrate</name>
    </ligand>
</feature>
<dbReference type="Gene3D" id="3.90.1170.50">
    <property type="entry name" value="Aldehyde oxidase/xanthine dehydrogenase, a/b hammerhead"/>
    <property type="match status" value="1"/>
</dbReference>
<dbReference type="FunFam" id="3.30.465.10:FF:000004">
    <property type="entry name" value="Xanthine dehydrogenase/oxidase"/>
    <property type="match status" value="1"/>
</dbReference>
<feature type="binding site" evidence="19">
    <location>
        <position position="424"/>
    </location>
    <ligand>
        <name>FAD</name>
        <dbReference type="ChEBI" id="CHEBI:57692"/>
    </ligand>
</feature>
<dbReference type="Gene3D" id="3.30.465.10">
    <property type="match status" value="1"/>
</dbReference>
<dbReference type="SUPFAM" id="SSF54292">
    <property type="entry name" value="2Fe-2S ferredoxin-like"/>
    <property type="match status" value="1"/>
</dbReference>
<dbReference type="InterPro" id="IPR012675">
    <property type="entry name" value="Beta-grasp_dom_sf"/>
</dbReference>
<dbReference type="InterPro" id="IPR000674">
    <property type="entry name" value="Ald_Oxase/Xan_DH_a/b"/>
</dbReference>
<evidence type="ECO:0000256" key="13">
    <source>
        <dbReference type="ARBA" id="ARBA00023027"/>
    </source>
</evidence>
<evidence type="ECO:0000256" key="9">
    <source>
        <dbReference type="ARBA" id="ARBA00022827"/>
    </source>
</evidence>
<feature type="binding site" evidence="19">
    <location>
        <position position="890"/>
    </location>
    <ligand>
        <name>substrate</name>
    </ligand>
</feature>
<dbReference type="GO" id="GO:0005777">
    <property type="term" value="C:peroxisome"/>
    <property type="evidence" value="ECO:0007669"/>
    <property type="project" value="UniProtKB-SubCell"/>
</dbReference>
<dbReference type="InterPro" id="IPR036856">
    <property type="entry name" value="Ald_Oxase/Xan_DH_a/b_sf"/>
</dbReference>
<dbReference type="Pfam" id="PF00941">
    <property type="entry name" value="FAD_binding_5"/>
    <property type="match status" value="1"/>
</dbReference>
<dbReference type="InterPro" id="IPR008274">
    <property type="entry name" value="AldOxase/xan_DH_MoCoBD1"/>
</dbReference>
<feature type="domain" description="FAD-binding PCMH-type" evidence="22">
    <location>
        <begin position="241"/>
        <end position="434"/>
    </location>
</feature>
<keyword evidence="12 20" id="KW-0411">Iron-sulfur</keyword>
<comment type="similarity">
    <text evidence="3">Belongs to the xanthine dehydrogenase family.</text>
</comment>
<evidence type="ECO:0000256" key="19">
    <source>
        <dbReference type="PIRSR" id="PIRSR000127-2"/>
    </source>
</evidence>
<comment type="catalytic activity">
    <reaction evidence="16">
        <text>xanthine + NAD(+) + H2O = urate + NADH + H(+)</text>
        <dbReference type="Rhea" id="RHEA:16669"/>
        <dbReference type="ChEBI" id="CHEBI:15377"/>
        <dbReference type="ChEBI" id="CHEBI:15378"/>
        <dbReference type="ChEBI" id="CHEBI:17712"/>
        <dbReference type="ChEBI" id="CHEBI:17775"/>
        <dbReference type="ChEBI" id="CHEBI:57540"/>
        <dbReference type="ChEBI" id="CHEBI:57945"/>
        <dbReference type="EC" id="1.17.1.4"/>
    </reaction>
</comment>
<evidence type="ECO:0000256" key="20">
    <source>
        <dbReference type="PIRSR" id="PIRSR000127-3"/>
    </source>
</evidence>
<dbReference type="InterPro" id="IPR016169">
    <property type="entry name" value="FAD-bd_PCMH_sub2"/>
</dbReference>
<evidence type="ECO:0000313" key="23">
    <source>
        <dbReference type="EMBL" id="AOE43258.1"/>
    </source>
</evidence>
<evidence type="ECO:0000256" key="18">
    <source>
        <dbReference type="PIRSR" id="PIRSR000127-1"/>
    </source>
</evidence>
<dbReference type="Pfam" id="PF02738">
    <property type="entry name" value="MoCoBD_1"/>
    <property type="match status" value="1"/>
</dbReference>
<dbReference type="InterPro" id="IPR001041">
    <property type="entry name" value="2Fe-2S_ferredoxin-type"/>
</dbReference>
<dbReference type="Gene3D" id="3.30.365.10">
    <property type="entry name" value="Aldehyde oxidase/xanthine dehydrogenase, molybdopterin binding domain"/>
    <property type="match status" value="4"/>
</dbReference>
<dbReference type="EC" id="1.17.1.4" evidence="4"/>
<dbReference type="InterPro" id="IPR036318">
    <property type="entry name" value="FAD-bd_PCMH-like_sf"/>
</dbReference>
<dbReference type="Gene3D" id="3.30.390.50">
    <property type="entry name" value="CO dehydrogenase flavoprotein, C-terminal domain"/>
    <property type="match status" value="1"/>
</dbReference>
<feature type="binding site" evidence="19">
    <location>
        <begin position="269"/>
        <end position="276"/>
    </location>
    <ligand>
        <name>FAD</name>
        <dbReference type="ChEBI" id="CHEBI:57692"/>
    </ligand>
</feature>
<dbReference type="PIRSF" id="PIRSF000127">
    <property type="entry name" value="Xanthine_DH"/>
    <property type="match status" value="1"/>
</dbReference>
<feature type="binding site" evidence="20">
    <location>
        <position position="61"/>
    </location>
    <ligand>
        <name>[2Fe-2S] cluster</name>
        <dbReference type="ChEBI" id="CHEBI:190135"/>
        <label>1</label>
    </ligand>
</feature>
<sequence>MESITSSVVTSSNDLVFFLNGDKVVISNPDPEMSLLTYLRSQNVGLTGTKLGCGEGGCGACTVMLSHYSFSDKHIDHRSVNACLFPLCAVAGCAITTVEGLGNVRDGLHPVQSRMADANGSQCGFCTPGIIMALYAYLRSHPNATQHDIEESFDGNLCRCTGYRPILDAANLELQIEHMNKEFQRLQHYQLIKHNKIKMVSVLQQVNHVIAKRIPSQPLDLKSELIFPPFLMDYQIPSLKFQGSRTVWHTPTSFDEILQIKRNNPTCKIVVGNTEVGIETKFRNVVYPVLVCPTKVPEMNGIVEHAEHIEIGASVTLTHIKQHLEKVCAREPLDKSAERCQVFRAMLSQFRWFAGNQIRNAACLGGNIITASPISDINPVLMAAGAQLELVRVDQDGKRHVRTVPIATFFKSYRVVDIAADEVLRAIIVPFTKPLEFVQAYKQSRRRDDDIAIVSCCFRVQLEKSGEEHRVKDCSLAYGGMSVKAVLATRTMEFLKGKVWSRSLLDETYSMIAADLPLAQGAPGGMIEYRRSLTTSFFFKYFLLISSFIAGDIDAREASAFQPYTRELSHGEQTYQTRPAMHPISEPVKHQSADKQVTGEAVYIDDIKLTSLYSAMVMSTKAHARIVSIDASRALAMTGVKKFLTAKDIRGENQIGPIFHDEELLASEEVVCQGFPIGVIIADTHQRALEGARAVVVQYEELPAVLTIDDAIAQNSFFATPHIIADGGDVEQALAGAEHRIEGEFRMGGQEHFYLETNATLAVPGEGDEITIYASTQNPSKTQYKVASVLGVHANQVVVKLKRMGGGFGGKETRSIFVSALAALAAQHMRQPVRMVLDRDTDMIITGTRHPFLGRYRIGFDGTGKIQAADVKLYADAGYSIELSYGVLDRALFHSENAYKVPCAKFTGYLCKTNLPTNTAFRGFGGPQGMMICEDWIEKISTYLSIPSYQIREKNFYKEGMKTHYLQDVTNCQLDRIWKETTVKSDYFNRLTKTNEYNAKNKYRKRGIAIIPTKFGMSFTIKTLNQAGALVHVYTDGSVLVTHGGCEMGQGLNTKIIQIAARELGVPVDKVYINDTATDKVANTTPTAASVSSDTNGMAVLDACQQINSRLAPIRARLAPTATFAQVTQAAFVDRVNLSANGFYATPNVGYDFQPSGVGKGVPFNYFNYGCACAEVEVDTLTGDYTTLRADVIMDVGDSLNPAIDIGQVEGAFTQGFGLTTMEEIVTFTPSGYQFTRGPSTYKIPGFNDVPIIFNVSLLSDAPNPKAIHSSKGVGEPPLFLGSSVYFAIREAIKSARTEQQQHLNGASINNNNNNHNDNRLKDWFELRSPATCERIRNACMDLHTSMAAEKPKVSN</sequence>
<dbReference type="SUPFAM" id="SSF54665">
    <property type="entry name" value="CO dehydrogenase molybdoprotein N-domain-like"/>
    <property type="match status" value="1"/>
</dbReference>
<evidence type="ECO:0000256" key="5">
    <source>
        <dbReference type="ARBA" id="ARBA00022505"/>
    </source>
</evidence>
<comment type="cofactor">
    <cofactor evidence="20">
        <name>Mo-molybdopterin</name>
        <dbReference type="ChEBI" id="CHEBI:71302"/>
    </cofactor>
    <text evidence="20">Binds 1 Mo-molybdopterin (Mo-MPT) cofactor per subunit.</text>
</comment>
<feature type="binding site" evidence="20">
    <location>
        <position position="123"/>
    </location>
    <ligand>
        <name>[2Fe-2S] cluster</name>
        <dbReference type="ChEBI" id="CHEBI:190135"/>
        <label>2</label>
    </ligand>
</feature>
<evidence type="ECO:0000256" key="3">
    <source>
        <dbReference type="ARBA" id="ARBA00006849"/>
    </source>
</evidence>
<feature type="binding site" evidence="20">
    <location>
        <position position="160"/>
    </location>
    <ligand>
        <name>[2Fe-2S] cluster</name>
        <dbReference type="ChEBI" id="CHEBI:190135"/>
        <label>2</label>
    </ligand>
</feature>
<dbReference type="InterPro" id="IPR006058">
    <property type="entry name" value="2Fe2S_fd_BS"/>
</dbReference>
<evidence type="ECO:0000256" key="1">
    <source>
        <dbReference type="ARBA" id="ARBA00001974"/>
    </source>
</evidence>
<comment type="cofactor">
    <cofactor evidence="15">
        <name>[2Fe-2S] cluster</name>
        <dbReference type="ChEBI" id="CHEBI:190135"/>
    </cofactor>
</comment>
<dbReference type="InterPro" id="IPR002888">
    <property type="entry name" value="2Fe-2S-bd"/>
</dbReference>
<dbReference type="SUPFAM" id="SSF56003">
    <property type="entry name" value="Molybdenum cofactor-binding domain"/>
    <property type="match status" value="1"/>
</dbReference>
<dbReference type="GO" id="GO:0006145">
    <property type="term" value="P:purine nucleobase catabolic process"/>
    <property type="evidence" value="ECO:0007669"/>
    <property type="project" value="UniProtKB-ARBA"/>
</dbReference>
<evidence type="ECO:0000256" key="12">
    <source>
        <dbReference type="ARBA" id="ARBA00023014"/>
    </source>
</evidence>
<dbReference type="FunFam" id="3.30.365.10:FF:000003">
    <property type="entry name" value="Aldehyde oxidase 1"/>
    <property type="match status" value="1"/>
</dbReference>
<feature type="binding site" evidence="20">
    <location>
        <position position="808"/>
    </location>
    <ligand>
        <name>Mo-molybdopterin</name>
        <dbReference type="ChEBI" id="CHEBI:71302"/>
    </ligand>
    <ligandPart>
        <name>Mo</name>
        <dbReference type="ChEBI" id="CHEBI:28685"/>
    </ligandPart>
</feature>
<organism evidence="23">
    <name type="scientific">Cavenderia deminutiva</name>
    <dbReference type="NCBI Taxonomy" id="361123"/>
    <lineage>
        <taxon>Eukaryota</taxon>
        <taxon>Amoebozoa</taxon>
        <taxon>Evosea</taxon>
        <taxon>Eumycetozoa</taxon>
        <taxon>Dictyostelia</taxon>
        <taxon>Acytosteliales</taxon>
        <taxon>Cavenderiaceae</taxon>
        <taxon>Cavenderia</taxon>
    </lineage>
</organism>
<comment type="cofactor">
    <cofactor evidence="1 19">
        <name>FAD</name>
        <dbReference type="ChEBI" id="CHEBI:57692"/>
    </cofactor>
</comment>
<feature type="binding site" evidence="20">
    <location>
        <position position="53"/>
    </location>
    <ligand>
        <name>[2Fe-2S] cluster</name>
        <dbReference type="ChEBI" id="CHEBI:190135"/>
        <label>1</label>
    </ligand>
</feature>
<evidence type="ECO:0000256" key="7">
    <source>
        <dbReference type="ARBA" id="ARBA00022714"/>
    </source>
</evidence>
<dbReference type="GO" id="GO:0004854">
    <property type="term" value="F:xanthine dehydrogenase activity"/>
    <property type="evidence" value="ECO:0007669"/>
    <property type="project" value="UniProtKB-EC"/>
</dbReference>
<accession>A0A1L2FUV5</accession>
<dbReference type="InterPro" id="IPR046867">
    <property type="entry name" value="AldOxase/xan_DH_MoCoBD2"/>
</dbReference>
<feature type="binding site" evidence="20">
    <location>
        <position position="922"/>
    </location>
    <ligand>
        <name>Mo-molybdopterin</name>
        <dbReference type="ChEBI" id="CHEBI:71302"/>
    </ligand>
    <ligandPart>
        <name>Mo</name>
        <dbReference type="ChEBI" id="CHEBI:28685"/>
    </ligandPart>
</feature>
<dbReference type="InterPro" id="IPR036884">
    <property type="entry name" value="2Fe-2S-bd_dom_sf"/>
</dbReference>
<keyword evidence="11 20" id="KW-0408">Iron</keyword>
<dbReference type="GO" id="GO:0071949">
    <property type="term" value="F:FAD binding"/>
    <property type="evidence" value="ECO:0007669"/>
    <property type="project" value="InterPro"/>
</dbReference>
<dbReference type="InterPro" id="IPR037165">
    <property type="entry name" value="AldOxase/xan_DH_Mopterin-bd_sf"/>
</dbReference>
<comment type="cofactor">
    <cofactor evidence="20">
        <name>[2Fe-2S] cluster</name>
        <dbReference type="ChEBI" id="CHEBI:190135"/>
    </cofactor>
    <text evidence="20">Binds 2 [2Fe-2S] clusters.</text>
</comment>
<evidence type="ECO:0000256" key="6">
    <source>
        <dbReference type="ARBA" id="ARBA00022630"/>
    </source>
</evidence>
<dbReference type="PROSITE" id="PS51387">
    <property type="entry name" value="FAD_PCMH"/>
    <property type="match status" value="1"/>
</dbReference>
<protein>
    <recommendedName>
        <fullName evidence="4">xanthine dehydrogenase</fullName>
        <ecNumber evidence="4">1.17.1.4</ecNumber>
    </recommendedName>
</protein>
<evidence type="ECO:0000256" key="16">
    <source>
        <dbReference type="ARBA" id="ARBA00049017"/>
    </source>
</evidence>
<keyword evidence="7 20" id="KW-0001">2Fe-2S</keyword>
<proteinExistence type="inferred from homology"/>
<feature type="active site" description="Proton acceptor" evidence="18">
    <location>
        <position position="1276"/>
    </location>
</feature>
<dbReference type="Pfam" id="PF03450">
    <property type="entry name" value="CO_deh_flav_C"/>
    <property type="match status" value="1"/>
</dbReference>
<dbReference type="PANTHER" id="PTHR45444">
    <property type="entry name" value="XANTHINE DEHYDROGENASE"/>
    <property type="match status" value="1"/>
</dbReference>
<dbReference type="Pfam" id="PF20256">
    <property type="entry name" value="MoCoBD_2"/>
    <property type="match status" value="1"/>
</dbReference>
<dbReference type="EMBL" id="KX539414">
    <property type="protein sequence ID" value="AOE43258.1"/>
    <property type="molecule type" value="Genomic_DNA"/>
</dbReference>
<name>A0A1L2FUV5_9MYCE</name>
<dbReference type="SUPFAM" id="SSF55447">
    <property type="entry name" value="CO dehydrogenase flavoprotein C-terminal domain-like"/>
    <property type="match status" value="1"/>
</dbReference>
<dbReference type="FunFam" id="3.30.43.10:FF:000001">
    <property type="entry name" value="Xanthine dehydrogenase/oxidase"/>
    <property type="match status" value="1"/>
</dbReference>
<dbReference type="Pfam" id="PF01799">
    <property type="entry name" value="Fer2_2"/>
    <property type="match status" value="1"/>
</dbReference>
<feature type="binding site" evidence="20">
    <location>
        <position position="777"/>
    </location>
    <ligand>
        <name>Mo-molybdopterin</name>
        <dbReference type="ChEBI" id="CHEBI:71302"/>
    </ligand>
    <ligandPart>
        <name>Mo</name>
        <dbReference type="ChEBI" id="CHEBI:28685"/>
    </ligandPart>
</feature>
<dbReference type="SMART" id="SM01008">
    <property type="entry name" value="Ald_Xan_dh_C"/>
    <property type="match status" value="1"/>
</dbReference>
<feature type="binding site" evidence="20">
    <location>
        <position position="83"/>
    </location>
    <ligand>
        <name>[2Fe-2S] cluster</name>
        <dbReference type="ChEBI" id="CHEBI:190135"/>
        <label>1</label>
    </ligand>
</feature>
<dbReference type="NCBIfam" id="TIGR02963">
    <property type="entry name" value="xanthine_xdhA"/>
    <property type="match status" value="1"/>
</dbReference>
<dbReference type="Gene3D" id="1.10.150.120">
    <property type="entry name" value="[2Fe-2S]-binding domain"/>
    <property type="match status" value="1"/>
</dbReference>
<evidence type="ECO:0000259" key="22">
    <source>
        <dbReference type="PROSITE" id="PS51387"/>
    </source>
</evidence>
<gene>
    <name evidence="23" type="primary">xdh</name>
</gene>
<evidence type="ECO:0000256" key="17">
    <source>
        <dbReference type="ARBA" id="ARBA00049517"/>
    </source>
</evidence>
<dbReference type="PROSITE" id="PS00197">
    <property type="entry name" value="2FE2S_FER_1"/>
    <property type="match status" value="1"/>
</dbReference>
<evidence type="ECO:0000256" key="10">
    <source>
        <dbReference type="ARBA" id="ARBA00023002"/>
    </source>
</evidence>
<dbReference type="SMART" id="SM01092">
    <property type="entry name" value="CO_deh_flav_C"/>
    <property type="match status" value="1"/>
</dbReference>
<dbReference type="InterPro" id="IPR016167">
    <property type="entry name" value="FAD-bd_PCMH_sub1"/>
</dbReference>
<dbReference type="InterPro" id="IPR002346">
    <property type="entry name" value="Mopterin_DH_FAD-bd"/>
</dbReference>
<evidence type="ECO:0000256" key="14">
    <source>
        <dbReference type="ARBA" id="ARBA00023140"/>
    </source>
</evidence>
<feature type="binding site" evidence="19">
    <location>
        <position position="442"/>
    </location>
    <ligand>
        <name>FAD</name>
        <dbReference type="ChEBI" id="CHEBI:57692"/>
    </ligand>
</feature>
<feature type="binding site" evidence="20">
    <location>
        <position position="1089"/>
    </location>
    <ligand>
        <name>Mo-molybdopterin</name>
        <dbReference type="ChEBI" id="CHEBI:71302"/>
    </ligand>
    <ligandPart>
        <name>Mo</name>
        <dbReference type="ChEBI" id="CHEBI:28685"/>
    </ligandPart>
</feature>
<dbReference type="InterPro" id="IPR016166">
    <property type="entry name" value="FAD-bd_PCMH"/>
</dbReference>
<keyword evidence="9 19" id="KW-0274">FAD</keyword>
<comment type="catalytic activity">
    <reaction evidence="17">
        <text>hypoxanthine + NAD(+) + H2O = xanthine + NADH + H(+)</text>
        <dbReference type="Rhea" id="RHEA:24670"/>
        <dbReference type="ChEBI" id="CHEBI:15377"/>
        <dbReference type="ChEBI" id="CHEBI:15378"/>
        <dbReference type="ChEBI" id="CHEBI:17368"/>
        <dbReference type="ChEBI" id="CHEBI:17712"/>
        <dbReference type="ChEBI" id="CHEBI:57540"/>
        <dbReference type="ChEBI" id="CHEBI:57945"/>
        <dbReference type="EC" id="1.17.1.4"/>
    </reaction>
</comment>
<dbReference type="InterPro" id="IPR016208">
    <property type="entry name" value="Ald_Oxase/xanthine_DH-like"/>
</dbReference>
<dbReference type="PANTHER" id="PTHR45444:SF3">
    <property type="entry name" value="XANTHINE DEHYDROGENASE"/>
    <property type="match status" value="1"/>
</dbReference>
<comment type="subcellular location">
    <subcellularLocation>
        <location evidence="2">Peroxisome</location>
    </subcellularLocation>
</comment>
<evidence type="ECO:0000256" key="8">
    <source>
        <dbReference type="ARBA" id="ARBA00022723"/>
    </source>
</evidence>
<evidence type="ECO:0000256" key="11">
    <source>
        <dbReference type="ARBA" id="ARBA00023004"/>
    </source>
</evidence>
<dbReference type="InterPro" id="IPR036683">
    <property type="entry name" value="CO_DH_flav_C_dom_sf"/>
</dbReference>
<keyword evidence="8 20" id="KW-0479">Metal-binding</keyword>
<keyword evidence="10" id="KW-0560">Oxidoreductase</keyword>
<evidence type="ECO:0000256" key="2">
    <source>
        <dbReference type="ARBA" id="ARBA00004275"/>
    </source>
</evidence>
<dbReference type="FunFam" id="3.90.1170.50:FF:000001">
    <property type="entry name" value="Aldehyde oxidase 1"/>
    <property type="match status" value="1"/>
</dbReference>
<feature type="binding site" evidence="19">
    <location>
        <position position="924"/>
    </location>
    <ligand>
        <name>substrate</name>
    </ligand>
</feature>
<reference evidence="23" key="1">
    <citation type="submission" date="2016-06" db="EMBL/GenBank/DDBJ databases">
        <title>A core phylogeny of Dictyostelia derived from 50 functionally divergent proteins retrieved from five existing and six newly sequenced genomes.</title>
        <authorList>
            <person name="Singh R."/>
            <person name="Schilde C."/>
            <person name="Gezzard T."/>
            <person name="Schaap P."/>
        </authorList>
    </citation>
    <scope>NUCLEOTIDE SEQUENCE</scope>
    <source>
        <strain evidence="23">MexM19A</strain>
    </source>
</reference>
<evidence type="ECO:0000256" key="15">
    <source>
        <dbReference type="ARBA" id="ARBA00034078"/>
    </source>
</evidence>
<dbReference type="InterPro" id="IPR036010">
    <property type="entry name" value="2Fe-2S_ferredoxin-like_sf"/>
</dbReference>
<feature type="binding site" evidence="20">
    <location>
        <position position="58"/>
    </location>
    <ligand>
        <name>[2Fe-2S] cluster</name>
        <dbReference type="ChEBI" id="CHEBI:190135"/>
        <label>1</label>
    </ligand>
</feature>
<keyword evidence="14" id="KW-0576">Peroxisome</keyword>
<keyword evidence="5 20" id="KW-0500">Molybdenum</keyword>
<dbReference type="Pfam" id="PF00111">
    <property type="entry name" value="Fer2"/>
    <property type="match status" value="1"/>
</dbReference>
<keyword evidence="13" id="KW-0520">NAD</keyword>
<evidence type="ECO:0000259" key="21">
    <source>
        <dbReference type="PROSITE" id="PS51085"/>
    </source>
</evidence>
<feature type="binding site" evidence="19">
    <location>
        <position position="353"/>
    </location>
    <ligand>
        <name>FAD</name>
        <dbReference type="ChEBI" id="CHEBI:57692"/>
    </ligand>
</feature>
<dbReference type="SUPFAM" id="SSF47741">
    <property type="entry name" value="CO dehydrogenase ISP C-domain like"/>
    <property type="match status" value="1"/>
</dbReference>
<evidence type="ECO:0000256" key="4">
    <source>
        <dbReference type="ARBA" id="ARBA00013123"/>
    </source>
</evidence>
<dbReference type="InterPro" id="IPR014307">
    <property type="entry name" value="Xanthine_DH_ssu"/>
</dbReference>
<dbReference type="FunFam" id="3.10.20.30:FF:000015">
    <property type="entry name" value="Aldehyde oxidase 1"/>
    <property type="match status" value="1"/>
</dbReference>
<feature type="binding site" evidence="20">
    <location>
        <position position="126"/>
    </location>
    <ligand>
        <name>[2Fe-2S] cluster</name>
        <dbReference type="ChEBI" id="CHEBI:190135"/>
        <label>2</label>
    </ligand>
</feature>
<feature type="domain" description="2Fe-2S ferredoxin-type" evidence="21">
    <location>
        <begin position="13"/>
        <end position="101"/>
    </location>
</feature>
<dbReference type="InterPro" id="IPR005107">
    <property type="entry name" value="CO_DH_flav_C"/>
</dbReference>
<feature type="binding site" evidence="19">
    <location>
        <position position="376"/>
    </location>
    <ligand>
        <name>FAD</name>
        <dbReference type="ChEBI" id="CHEBI:57692"/>
    </ligand>
</feature>
<keyword evidence="6" id="KW-0285">Flavoprotein</keyword>
<dbReference type="FunFam" id="3.30.365.10:FF:000002">
    <property type="entry name" value="Xanthine dehydrogenase oxidase"/>
    <property type="match status" value="1"/>
</dbReference>
<dbReference type="SUPFAM" id="SSF56176">
    <property type="entry name" value="FAD-binding/transporter-associated domain-like"/>
    <property type="match status" value="1"/>
</dbReference>
<dbReference type="GO" id="GO:0005506">
    <property type="term" value="F:iron ion binding"/>
    <property type="evidence" value="ECO:0007669"/>
    <property type="project" value="InterPro"/>
</dbReference>
<dbReference type="Pfam" id="PF01315">
    <property type="entry name" value="Ald_Xan_dh_C"/>
    <property type="match status" value="1"/>
</dbReference>
<dbReference type="Gene3D" id="3.10.20.30">
    <property type="match status" value="1"/>
</dbReference>
<dbReference type="GO" id="GO:0051537">
    <property type="term" value="F:2 iron, 2 sulfur cluster binding"/>
    <property type="evidence" value="ECO:0007669"/>
    <property type="project" value="UniProtKB-KW"/>
</dbReference>